<dbReference type="PANTHER" id="PTHR22993:SF9">
    <property type="entry name" value="FORMAMIDOPYRIMIDINE-DNA GLYCOSYLASE"/>
    <property type="match status" value="1"/>
</dbReference>
<dbReference type="GO" id="GO:0008534">
    <property type="term" value="F:oxidized purine nucleobase lesion DNA N-glycosylase activity"/>
    <property type="evidence" value="ECO:0007669"/>
    <property type="project" value="UniProtKB-EC"/>
</dbReference>
<evidence type="ECO:0000256" key="1">
    <source>
        <dbReference type="ARBA" id="ARBA00001668"/>
    </source>
</evidence>
<dbReference type="RefSeq" id="WP_317832965.1">
    <property type="nucleotide sequence ID" value="NZ_CP136920.1"/>
</dbReference>
<evidence type="ECO:0000256" key="5">
    <source>
        <dbReference type="ARBA" id="ARBA00023125"/>
    </source>
</evidence>
<dbReference type="SMART" id="SM01232">
    <property type="entry name" value="H2TH"/>
    <property type="match status" value="1"/>
</dbReference>
<name>A0AAQ3QVF7_9BACT</name>
<evidence type="ECO:0000256" key="4">
    <source>
        <dbReference type="ARBA" id="ARBA00022801"/>
    </source>
</evidence>
<evidence type="ECO:0000256" key="8">
    <source>
        <dbReference type="ARBA" id="ARBA00023268"/>
    </source>
</evidence>
<evidence type="ECO:0000313" key="12">
    <source>
        <dbReference type="Proteomes" id="UP001304300"/>
    </source>
</evidence>
<comment type="catalytic activity">
    <reaction evidence="1">
        <text>Hydrolysis of DNA containing ring-opened 7-methylguanine residues, releasing 2,6-diamino-4-hydroxy-5-(N-methyl)formamidopyrimidine.</text>
        <dbReference type="EC" id="3.2.2.23"/>
    </reaction>
</comment>
<dbReference type="InterPro" id="IPR035937">
    <property type="entry name" value="FPG_N"/>
</dbReference>
<sequence>MPELAEVEYYRKQWDPALGKKIIRVCLHADKRVFRGSDTNAIEKELTGAIFRKSYAHGKQMLFEFSGGRWLGVHLGMTGELYTEQLPYAPDKHEHLVLETKKVAIVFKDPRLFGRIRFDAEKGFPDWWRALPPDVLSDDFSQDSLNNFLKRRSKSSIKAVLLMQERFPGIGNWMADEMLWRAGIHPATPAGSISSQKVTQLFNEIKAVCSDAMEVIGTDWSDPPDTWLFNHRWKDGGVCPKTNVPLMRDQIGGRTTCWSPARQRL</sequence>
<evidence type="ECO:0000256" key="3">
    <source>
        <dbReference type="ARBA" id="ARBA00022763"/>
    </source>
</evidence>
<dbReference type="SUPFAM" id="SSF81624">
    <property type="entry name" value="N-terminal domain of MutM-like DNA repair proteins"/>
    <property type="match status" value="1"/>
</dbReference>
<dbReference type="KEGG" id="puo:RZN69_19285"/>
<dbReference type="InterPro" id="IPR012319">
    <property type="entry name" value="FPG_cat"/>
</dbReference>
<gene>
    <name evidence="11" type="ORF">RZN69_19285</name>
</gene>
<keyword evidence="3" id="KW-0227">DNA damage</keyword>
<reference evidence="11 12" key="1">
    <citation type="submission" date="2023-10" db="EMBL/GenBank/DDBJ databases">
        <title>Rubellicoccus peritrichatus gen. nov., sp. nov., isolated from an algae of coral reef tank.</title>
        <authorList>
            <person name="Luo J."/>
        </authorList>
    </citation>
    <scope>NUCLEOTIDE SEQUENCE [LARGE SCALE GENOMIC DNA]</scope>
    <source>
        <strain evidence="11 12">CR14</strain>
    </source>
</reference>
<dbReference type="GO" id="GO:0008270">
    <property type="term" value="F:zinc ion binding"/>
    <property type="evidence" value="ECO:0007669"/>
    <property type="project" value="InterPro"/>
</dbReference>
<evidence type="ECO:0000256" key="2">
    <source>
        <dbReference type="ARBA" id="ARBA00009409"/>
    </source>
</evidence>
<dbReference type="Proteomes" id="UP001304300">
    <property type="component" value="Chromosome"/>
</dbReference>
<protein>
    <submittedName>
        <fullName evidence="11">DNA-formamidopyrimidine glycosylase family protein</fullName>
    </submittedName>
</protein>
<dbReference type="Gene3D" id="1.10.8.50">
    <property type="match status" value="1"/>
</dbReference>
<keyword evidence="7" id="KW-0456">Lyase</keyword>
<keyword evidence="6" id="KW-0234">DNA repair</keyword>
<evidence type="ECO:0000313" key="11">
    <source>
        <dbReference type="EMBL" id="WOO40772.1"/>
    </source>
</evidence>
<dbReference type="Pfam" id="PF06831">
    <property type="entry name" value="H2TH"/>
    <property type="match status" value="1"/>
</dbReference>
<evidence type="ECO:0000256" key="9">
    <source>
        <dbReference type="ARBA" id="ARBA00023295"/>
    </source>
</evidence>
<dbReference type="AlphaFoldDB" id="A0AAQ3QVF7"/>
<dbReference type="GO" id="GO:0003906">
    <property type="term" value="F:DNA-(apurinic or apyrimidinic site) endonuclease activity"/>
    <property type="evidence" value="ECO:0007669"/>
    <property type="project" value="InterPro"/>
</dbReference>
<evidence type="ECO:0000259" key="10">
    <source>
        <dbReference type="PROSITE" id="PS51068"/>
    </source>
</evidence>
<dbReference type="SUPFAM" id="SSF46946">
    <property type="entry name" value="S13-like H2TH domain"/>
    <property type="match status" value="1"/>
</dbReference>
<evidence type="ECO:0000256" key="6">
    <source>
        <dbReference type="ARBA" id="ARBA00023204"/>
    </source>
</evidence>
<dbReference type="GO" id="GO:0006284">
    <property type="term" value="P:base-excision repair"/>
    <property type="evidence" value="ECO:0007669"/>
    <property type="project" value="InterPro"/>
</dbReference>
<dbReference type="Gene3D" id="3.20.190.10">
    <property type="entry name" value="MutM-like, N-terminal"/>
    <property type="match status" value="1"/>
</dbReference>
<dbReference type="GO" id="GO:0016829">
    <property type="term" value="F:lyase activity"/>
    <property type="evidence" value="ECO:0007669"/>
    <property type="project" value="UniProtKB-KW"/>
</dbReference>
<dbReference type="PANTHER" id="PTHR22993">
    <property type="entry name" value="FORMAMIDOPYRIMIDINE-DNA GLYCOSYLASE"/>
    <property type="match status" value="1"/>
</dbReference>
<keyword evidence="4" id="KW-0378">Hydrolase</keyword>
<dbReference type="CDD" id="cd08773">
    <property type="entry name" value="FpgNei_N"/>
    <property type="match status" value="1"/>
</dbReference>
<keyword evidence="9" id="KW-0326">Glycosidase</keyword>
<dbReference type="PROSITE" id="PS51068">
    <property type="entry name" value="FPG_CAT"/>
    <property type="match status" value="1"/>
</dbReference>
<feature type="domain" description="Formamidopyrimidine-DNA glycosylase catalytic" evidence="10">
    <location>
        <begin position="2"/>
        <end position="114"/>
    </location>
</feature>
<dbReference type="InterPro" id="IPR015886">
    <property type="entry name" value="H2TH_FPG"/>
</dbReference>
<proteinExistence type="inferred from homology"/>
<keyword evidence="5" id="KW-0238">DNA-binding</keyword>
<accession>A0AAQ3QVF7</accession>
<dbReference type="Pfam" id="PF01149">
    <property type="entry name" value="Fapy_DNA_glyco"/>
    <property type="match status" value="1"/>
</dbReference>
<keyword evidence="12" id="KW-1185">Reference proteome</keyword>
<dbReference type="SMART" id="SM00898">
    <property type="entry name" value="Fapy_DNA_glyco"/>
    <property type="match status" value="1"/>
</dbReference>
<keyword evidence="8" id="KW-0511">Multifunctional enzyme</keyword>
<dbReference type="InterPro" id="IPR010979">
    <property type="entry name" value="Ribosomal_uS13-like_H2TH"/>
</dbReference>
<dbReference type="EMBL" id="CP136920">
    <property type="protein sequence ID" value="WOO40772.1"/>
    <property type="molecule type" value="Genomic_DNA"/>
</dbReference>
<evidence type="ECO:0000256" key="7">
    <source>
        <dbReference type="ARBA" id="ARBA00023239"/>
    </source>
</evidence>
<comment type="similarity">
    <text evidence="2">Belongs to the FPG family.</text>
</comment>
<dbReference type="GO" id="GO:0003684">
    <property type="term" value="F:damaged DNA binding"/>
    <property type="evidence" value="ECO:0007669"/>
    <property type="project" value="InterPro"/>
</dbReference>
<organism evidence="11 12">
    <name type="scientific">Rubellicoccus peritrichatus</name>
    <dbReference type="NCBI Taxonomy" id="3080537"/>
    <lineage>
        <taxon>Bacteria</taxon>
        <taxon>Pseudomonadati</taxon>
        <taxon>Verrucomicrobiota</taxon>
        <taxon>Opitutia</taxon>
        <taxon>Puniceicoccales</taxon>
        <taxon>Cerasicoccaceae</taxon>
        <taxon>Rubellicoccus</taxon>
    </lineage>
</organism>